<dbReference type="GO" id="GO:0047499">
    <property type="term" value="F:calcium-independent phospholipase A2 activity"/>
    <property type="evidence" value="ECO:0007669"/>
    <property type="project" value="InterPro"/>
</dbReference>
<keyword evidence="3" id="KW-0268">Exocytosis</keyword>
<dbReference type="Pfam" id="PF01734">
    <property type="entry name" value="Patatin"/>
    <property type="match status" value="1"/>
</dbReference>
<dbReference type="GO" id="GO:0044218">
    <property type="term" value="C:other organism cell membrane"/>
    <property type="evidence" value="ECO:0007669"/>
    <property type="project" value="UniProtKB-KW"/>
</dbReference>
<dbReference type="HOGENOM" id="CLU_010817_0_0_1"/>
<dbReference type="EC" id="3.1.1.4" evidence="2"/>
<dbReference type="AlphaFoldDB" id="T1JZU0"/>
<dbReference type="SUPFAM" id="SSF48403">
    <property type="entry name" value="Ankyrin repeat"/>
    <property type="match status" value="1"/>
</dbReference>
<dbReference type="STRING" id="32264.T1JZU0"/>
<dbReference type="GO" id="GO:0016042">
    <property type="term" value="P:lipid catabolic process"/>
    <property type="evidence" value="ECO:0007669"/>
    <property type="project" value="UniProtKB-UniRule"/>
</dbReference>
<accession>T1JZU0</accession>
<dbReference type="InterPro" id="IPR002110">
    <property type="entry name" value="Ankyrin_rpt"/>
</dbReference>
<dbReference type="GO" id="GO:0052816">
    <property type="term" value="F:long-chain fatty acyl-CoA hydrolase activity"/>
    <property type="evidence" value="ECO:0007669"/>
    <property type="project" value="TreeGrafter"/>
</dbReference>
<dbReference type="Pfam" id="PF13637">
    <property type="entry name" value="Ank_4"/>
    <property type="match status" value="1"/>
</dbReference>
<feature type="repeat" description="ANK" evidence="12">
    <location>
        <begin position="341"/>
        <end position="373"/>
    </location>
</feature>
<dbReference type="PROSITE" id="PS50088">
    <property type="entry name" value="ANK_REPEAT"/>
    <property type="match status" value="3"/>
</dbReference>
<feature type="active site" description="Nucleophile" evidence="13">
    <location>
        <position position="547"/>
    </location>
</feature>
<dbReference type="Proteomes" id="UP000015104">
    <property type="component" value="Unassembled WGS sequence"/>
</dbReference>
<feature type="short sequence motif" description="GXGXXG" evidence="13">
    <location>
        <begin position="513"/>
        <end position="518"/>
    </location>
</feature>
<evidence type="ECO:0000256" key="4">
    <source>
        <dbReference type="ARBA" id="ARBA00022537"/>
    </source>
</evidence>
<dbReference type="EMBL" id="CAEY01001126">
    <property type="status" value="NOT_ANNOTATED_CDS"/>
    <property type="molecule type" value="Genomic_DNA"/>
</dbReference>
<organism evidence="15 16">
    <name type="scientific">Tetranychus urticae</name>
    <name type="common">Two-spotted spider mite</name>
    <dbReference type="NCBI Taxonomy" id="32264"/>
    <lineage>
        <taxon>Eukaryota</taxon>
        <taxon>Metazoa</taxon>
        <taxon>Ecdysozoa</taxon>
        <taxon>Arthropoda</taxon>
        <taxon>Chelicerata</taxon>
        <taxon>Arachnida</taxon>
        <taxon>Acari</taxon>
        <taxon>Acariformes</taxon>
        <taxon>Trombidiformes</taxon>
        <taxon>Prostigmata</taxon>
        <taxon>Eleutherengona</taxon>
        <taxon>Raphignathae</taxon>
        <taxon>Tetranychoidea</taxon>
        <taxon>Tetranychidae</taxon>
        <taxon>Tetranychus</taxon>
    </lineage>
</organism>
<sequence length="846" mass="95719">MTDEPEQSSKCISAPFRATLSSCQPILRSTIYPWRHSVGSNASRLGLWEFYHEFKIIRENGLVAVGHSSKHSLYHIIVRRARSNHAVTQVKRKITAVYTIYRDQNEATINDHWHRLSPIINTLFPFLRRRLHVTELRILKDIFTVTIENQAFTAAHVAAKLQFVSAFKRKNTSIIHNLNEQAPPIGQTPLMIAIQSQNLVLVKALVDLGASLHSFDGRLDSILHYAALSNLEMFKWLIETCKAKFNLVKMLRRRNKKGYSPLHWCCYSGRTENLLEILKMPIRTSLLVGLLHQAPNKVSIQVTYTSEMLLGGSPIHWAKTRRLLEHLLDSNSFPLECVNFRRETPLHVMTRRRRLKCAVMLLSRGVDVSVQDSRGNTPIHRAIQREDISMVQGLIAFDADINGLNARKQTPRHIAATRGTSISKIIVNVLHRVGAKRCPPKRKKCTEDCAYESEGIGTPFPKWADYVDESPYSDFMSSRGDSPVQETQSRAIEGDSKLKAKDYSPARVICLDGGGTRGLFTCCALIEIERRLKKPLREYFEWFAGTSSGALIASLIVLGTPLHRIRSVYYQFKDKIFVGQRPYNSDLLEKLIKDQMGSTTKMGDIKDNKKLLITAVLTHQNPAQLYVFRNIPSTSDILGRKIPSDPEYKPNFNEQIIWQACRASGAAPSYFKAFGPFIDGGILANNPTLDVISEFFHYNKALINVGKESEVEKLSLVLSMGTGRAPIVPARLVELGPIMSSSFFTLPEAIKTALSLQELVHMMISTTLQTDGHVNKRTEAWCSSLSIPYFRFNPPMSEDLQLNVTDDIEVVNGMWETKAYMYALSPYLDKLVNYLEAIEKKKSEKN</sequence>
<keyword evidence="5" id="KW-0677">Repeat</keyword>
<keyword evidence="13" id="KW-0442">Lipid degradation</keyword>
<reference evidence="16" key="1">
    <citation type="submission" date="2011-08" db="EMBL/GenBank/DDBJ databases">
        <authorList>
            <person name="Rombauts S."/>
        </authorList>
    </citation>
    <scope>NUCLEOTIDE SEQUENCE</scope>
    <source>
        <strain evidence="16">London</strain>
    </source>
</reference>
<dbReference type="PROSITE" id="PS50297">
    <property type="entry name" value="ANK_REP_REGION"/>
    <property type="match status" value="3"/>
</dbReference>
<evidence type="ECO:0000256" key="13">
    <source>
        <dbReference type="PROSITE-ProRule" id="PRU01161"/>
    </source>
</evidence>
<evidence type="ECO:0000256" key="5">
    <source>
        <dbReference type="ARBA" id="ARBA00022737"/>
    </source>
</evidence>
<dbReference type="Gene3D" id="1.25.40.20">
    <property type="entry name" value="Ankyrin repeat-containing domain"/>
    <property type="match status" value="2"/>
</dbReference>
<evidence type="ECO:0000256" key="9">
    <source>
        <dbReference type="ARBA" id="ARBA00023098"/>
    </source>
</evidence>
<feature type="short sequence motif" description="DGA/G" evidence="13">
    <location>
        <begin position="679"/>
        <end position="681"/>
    </location>
</feature>
<evidence type="ECO:0000313" key="15">
    <source>
        <dbReference type="EnsemblMetazoa" id="tetur03g05230.1"/>
    </source>
</evidence>
<dbReference type="Gene3D" id="3.40.1090.10">
    <property type="entry name" value="Cytosolic phospholipase A2 catalytic domain"/>
    <property type="match status" value="1"/>
</dbReference>
<dbReference type="GO" id="GO:2000304">
    <property type="term" value="P:positive regulation of ceramide biosynthetic process"/>
    <property type="evidence" value="ECO:0007669"/>
    <property type="project" value="TreeGrafter"/>
</dbReference>
<dbReference type="InterPro" id="IPR002641">
    <property type="entry name" value="PNPLA_dom"/>
</dbReference>
<dbReference type="SMART" id="SM00248">
    <property type="entry name" value="ANK"/>
    <property type="match status" value="5"/>
</dbReference>
<keyword evidence="16" id="KW-1185">Reference proteome</keyword>
<keyword evidence="7" id="KW-0528">Neurotoxin</keyword>
<dbReference type="GO" id="GO:0044231">
    <property type="term" value="C:host cell presynaptic membrane"/>
    <property type="evidence" value="ECO:0007669"/>
    <property type="project" value="UniProtKB-KW"/>
</dbReference>
<evidence type="ECO:0000256" key="3">
    <source>
        <dbReference type="ARBA" id="ARBA00022483"/>
    </source>
</evidence>
<dbReference type="eggNOG" id="KOG0513">
    <property type="taxonomic scope" value="Eukaryota"/>
</dbReference>
<reference evidence="15" key="2">
    <citation type="submission" date="2015-06" db="UniProtKB">
        <authorList>
            <consortium name="EnsemblMetazoa"/>
        </authorList>
    </citation>
    <scope>IDENTIFICATION</scope>
</reference>
<dbReference type="InterPro" id="IPR016035">
    <property type="entry name" value="Acyl_Trfase/lysoPLipase"/>
</dbReference>
<evidence type="ECO:0000313" key="16">
    <source>
        <dbReference type="Proteomes" id="UP000015104"/>
    </source>
</evidence>
<evidence type="ECO:0000256" key="10">
    <source>
        <dbReference type="ARBA" id="ARBA00023298"/>
    </source>
</evidence>
<dbReference type="InterPro" id="IPR036770">
    <property type="entry name" value="Ankyrin_rpt-contain_sf"/>
</dbReference>
<name>T1JZU0_TETUR</name>
<keyword evidence="10" id="KW-0472">Membrane</keyword>
<feature type="repeat" description="ANK" evidence="12">
    <location>
        <begin position="374"/>
        <end position="406"/>
    </location>
</feature>
<keyword evidence="7" id="KW-0800">Toxin</keyword>
<protein>
    <recommendedName>
        <fullName evidence="2">phospholipase A2</fullName>
        <ecNumber evidence="2">3.1.1.4</ecNumber>
    </recommendedName>
</protein>
<dbReference type="GO" id="GO:0005739">
    <property type="term" value="C:mitochondrion"/>
    <property type="evidence" value="ECO:0007669"/>
    <property type="project" value="TreeGrafter"/>
</dbReference>
<feature type="active site" description="Proton acceptor" evidence="13">
    <location>
        <position position="679"/>
    </location>
</feature>
<proteinExistence type="predicted"/>
<dbReference type="SUPFAM" id="SSF52151">
    <property type="entry name" value="FabD/lysophospholipase-like"/>
    <property type="match status" value="1"/>
</dbReference>
<keyword evidence="4" id="KW-1052">Target cell membrane</keyword>
<dbReference type="EnsemblMetazoa" id="tetur03g05230.1">
    <property type="protein sequence ID" value="tetur03g05230.1"/>
    <property type="gene ID" value="tetur03g05230"/>
</dbReference>
<dbReference type="PANTHER" id="PTHR24139:SF34">
    <property type="entry name" value="85_88 KDA CALCIUM-INDEPENDENT PHOSPHOLIPASE A2"/>
    <property type="match status" value="1"/>
</dbReference>
<dbReference type="PANTHER" id="PTHR24139">
    <property type="entry name" value="CALCIUM-INDEPENDENT PHOSPHOLIPASE A2"/>
    <property type="match status" value="1"/>
</dbReference>
<dbReference type="InterPro" id="IPR047148">
    <property type="entry name" value="PLPL9"/>
</dbReference>
<keyword evidence="9 13" id="KW-0443">Lipid metabolism</keyword>
<keyword evidence="10" id="KW-1053">Target membrane</keyword>
<evidence type="ECO:0000256" key="7">
    <source>
        <dbReference type="ARBA" id="ARBA00023028"/>
    </source>
</evidence>
<evidence type="ECO:0000256" key="12">
    <source>
        <dbReference type="PROSITE-ProRule" id="PRU00023"/>
    </source>
</evidence>
<evidence type="ECO:0000256" key="8">
    <source>
        <dbReference type="ARBA" id="ARBA00023043"/>
    </source>
</evidence>
<evidence type="ECO:0000256" key="11">
    <source>
        <dbReference type="ARBA" id="ARBA00023422"/>
    </source>
</evidence>
<keyword evidence="6 13" id="KW-0378">Hydrolase</keyword>
<feature type="repeat" description="ANK" evidence="12">
    <location>
        <begin position="185"/>
        <end position="217"/>
    </location>
</feature>
<evidence type="ECO:0000259" key="14">
    <source>
        <dbReference type="PROSITE" id="PS51635"/>
    </source>
</evidence>
<dbReference type="Pfam" id="PF12796">
    <property type="entry name" value="Ank_2"/>
    <property type="match status" value="1"/>
</dbReference>
<evidence type="ECO:0000256" key="6">
    <source>
        <dbReference type="ARBA" id="ARBA00022801"/>
    </source>
</evidence>
<dbReference type="PROSITE" id="PS51635">
    <property type="entry name" value="PNPLA"/>
    <property type="match status" value="1"/>
</dbReference>
<comment type="catalytic activity">
    <reaction evidence="11">
        <text>a 1,2-diacyl-sn-glycero-3-phosphocholine + H2O = a 1-acyl-sn-glycero-3-phosphocholine + a fatty acid + H(+)</text>
        <dbReference type="Rhea" id="RHEA:15801"/>
        <dbReference type="ChEBI" id="CHEBI:15377"/>
        <dbReference type="ChEBI" id="CHEBI:15378"/>
        <dbReference type="ChEBI" id="CHEBI:28868"/>
        <dbReference type="ChEBI" id="CHEBI:57643"/>
        <dbReference type="ChEBI" id="CHEBI:58168"/>
        <dbReference type="EC" id="3.1.1.4"/>
    </reaction>
    <physiologicalReaction direction="left-to-right" evidence="11">
        <dbReference type="Rhea" id="RHEA:15802"/>
    </physiologicalReaction>
</comment>
<dbReference type="GO" id="GO:0006887">
    <property type="term" value="P:exocytosis"/>
    <property type="evidence" value="ECO:0007669"/>
    <property type="project" value="UniProtKB-KW"/>
</dbReference>
<feature type="short sequence motif" description="GXSXG" evidence="13">
    <location>
        <begin position="545"/>
        <end position="549"/>
    </location>
</feature>
<feature type="domain" description="PNPLA" evidence="14">
    <location>
        <begin position="509"/>
        <end position="692"/>
    </location>
</feature>
<comment type="subcellular location">
    <subcellularLocation>
        <location evidence="1">Target cell membrane</location>
    </subcellularLocation>
</comment>
<evidence type="ECO:0000256" key="2">
    <source>
        <dbReference type="ARBA" id="ARBA00013278"/>
    </source>
</evidence>
<keyword evidence="8 12" id="KW-0040">ANK repeat</keyword>
<keyword evidence="7" id="KW-0638">Presynaptic neurotoxin</keyword>
<evidence type="ECO:0000256" key="1">
    <source>
        <dbReference type="ARBA" id="ARBA00004175"/>
    </source>
</evidence>